<protein>
    <recommendedName>
        <fullName evidence="2">Distal membrane-arm assembly complex protein 1-like domain-containing protein</fullName>
    </recommendedName>
</protein>
<name>A0A087UV37_STEMI</name>
<dbReference type="EMBL" id="KK121792">
    <property type="protein sequence ID" value="KFM81226.1"/>
    <property type="molecule type" value="Genomic_DNA"/>
</dbReference>
<evidence type="ECO:0000313" key="3">
    <source>
        <dbReference type="EMBL" id="KFM81226.1"/>
    </source>
</evidence>
<feature type="transmembrane region" description="Helical" evidence="1">
    <location>
        <begin position="53"/>
        <end position="71"/>
    </location>
</feature>
<dbReference type="AlphaFoldDB" id="A0A087UV37"/>
<keyword evidence="4" id="KW-1185">Reference proteome</keyword>
<dbReference type="Proteomes" id="UP000054359">
    <property type="component" value="Unassembled WGS sequence"/>
</dbReference>
<evidence type="ECO:0000256" key="1">
    <source>
        <dbReference type="SAM" id="Phobius"/>
    </source>
</evidence>
<sequence>MAAEKSNIQKSVNVKAAKEDCLSCRLIGGTSLLLASGYVFYRGKQAKLRSTKVVSLAFGSSLGYTGIARLLNIYPFDIKSNTEA</sequence>
<feature type="non-terminal residue" evidence="3">
    <location>
        <position position="84"/>
    </location>
</feature>
<feature type="domain" description="Distal membrane-arm assembly complex protein 1-like" evidence="2">
    <location>
        <begin position="20"/>
        <end position="54"/>
    </location>
</feature>
<proteinExistence type="predicted"/>
<feature type="transmembrane region" description="Helical" evidence="1">
    <location>
        <begin position="21"/>
        <end position="41"/>
    </location>
</feature>
<gene>
    <name evidence="3" type="ORF">X975_02893</name>
</gene>
<keyword evidence="1" id="KW-0812">Transmembrane</keyword>
<dbReference type="OrthoDB" id="6604875at2759"/>
<dbReference type="InterPro" id="IPR028036">
    <property type="entry name" value="DMAC1-like_dom"/>
</dbReference>
<evidence type="ECO:0000313" key="4">
    <source>
        <dbReference type="Proteomes" id="UP000054359"/>
    </source>
</evidence>
<reference evidence="3 4" key="1">
    <citation type="submission" date="2013-11" db="EMBL/GenBank/DDBJ databases">
        <title>Genome sequencing of Stegodyphus mimosarum.</title>
        <authorList>
            <person name="Bechsgaard J."/>
        </authorList>
    </citation>
    <scope>NUCLEOTIDE SEQUENCE [LARGE SCALE GENOMIC DNA]</scope>
</reference>
<dbReference type="Pfam" id="PF15055">
    <property type="entry name" value="DMAC1_Dmo2"/>
    <property type="match status" value="1"/>
</dbReference>
<keyword evidence="1" id="KW-1133">Transmembrane helix</keyword>
<accession>A0A087UV37</accession>
<keyword evidence="1" id="KW-0472">Membrane</keyword>
<evidence type="ECO:0000259" key="2">
    <source>
        <dbReference type="Pfam" id="PF15055"/>
    </source>
</evidence>
<dbReference type="OMA" id="MYPFETH"/>
<organism evidence="3 4">
    <name type="scientific">Stegodyphus mimosarum</name>
    <name type="common">African social velvet spider</name>
    <dbReference type="NCBI Taxonomy" id="407821"/>
    <lineage>
        <taxon>Eukaryota</taxon>
        <taxon>Metazoa</taxon>
        <taxon>Ecdysozoa</taxon>
        <taxon>Arthropoda</taxon>
        <taxon>Chelicerata</taxon>
        <taxon>Arachnida</taxon>
        <taxon>Araneae</taxon>
        <taxon>Araneomorphae</taxon>
        <taxon>Entelegynae</taxon>
        <taxon>Eresoidea</taxon>
        <taxon>Eresidae</taxon>
        <taxon>Stegodyphus</taxon>
    </lineage>
</organism>